<dbReference type="InterPro" id="IPR058781">
    <property type="entry name" value="HH_AprE-like"/>
</dbReference>
<evidence type="ECO:0000256" key="4">
    <source>
        <dbReference type="ARBA" id="ARBA00022475"/>
    </source>
</evidence>
<evidence type="ECO:0000256" key="8">
    <source>
        <dbReference type="ARBA" id="ARBA00023136"/>
    </source>
</evidence>
<name>A0A5B2V8J9_9HYPH</name>
<dbReference type="Proteomes" id="UP000323142">
    <property type="component" value="Unassembled WGS sequence"/>
</dbReference>
<dbReference type="RefSeq" id="WP_149821724.1">
    <property type="nucleotide sequence ID" value="NZ_VUOA01000040.1"/>
</dbReference>
<keyword evidence="5 9" id="KW-0997">Cell inner membrane</keyword>
<comment type="subcellular location">
    <subcellularLocation>
        <location evidence="1 9">Cell inner membrane</location>
        <topology evidence="1 9">Single-pass membrane protein</topology>
    </subcellularLocation>
</comment>
<dbReference type="InterPro" id="IPR010129">
    <property type="entry name" value="T1SS_HlyD"/>
</dbReference>
<dbReference type="Gene3D" id="2.40.30.170">
    <property type="match status" value="1"/>
</dbReference>
<proteinExistence type="inferred from homology"/>
<feature type="domain" description="AprE-like long alpha-helical hairpin" evidence="10">
    <location>
        <begin position="91"/>
        <end position="280"/>
    </location>
</feature>
<organism evidence="12 13">
    <name type="scientific">Salinarimonas soli</name>
    <dbReference type="NCBI Taxonomy" id="1638099"/>
    <lineage>
        <taxon>Bacteria</taxon>
        <taxon>Pseudomonadati</taxon>
        <taxon>Pseudomonadota</taxon>
        <taxon>Alphaproteobacteria</taxon>
        <taxon>Hyphomicrobiales</taxon>
        <taxon>Salinarimonadaceae</taxon>
        <taxon>Salinarimonas</taxon>
    </lineage>
</organism>
<dbReference type="PANTHER" id="PTHR30386">
    <property type="entry name" value="MEMBRANE FUSION SUBUNIT OF EMRAB-TOLC MULTIDRUG EFFLUX PUMP"/>
    <property type="match status" value="1"/>
</dbReference>
<evidence type="ECO:0000256" key="3">
    <source>
        <dbReference type="ARBA" id="ARBA00022448"/>
    </source>
</evidence>
<dbReference type="PRINTS" id="PR01490">
    <property type="entry name" value="RTXTOXIND"/>
</dbReference>
<evidence type="ECO:0000256" key="6">
    <source>
        <dbReference type="ARBA" id="ARBA00022692"/>
    </source>
</evidence>
<keyword evidence="3 9" id="KW-0813">Transport</keyword>
<evidence type="ECO:0000259" key="11">
    <source>
        <dbReference type="Pfam" id="PF26002"/>
    </source>
</evidence>
<dbReference type="Gene3D" id="2.40.50.100">
    <property type="match status" value="1"/>
</dbReference>
<evidence type="ECO:0000256" key="9">
    <source>
        <dbReference type="RuleBase" id="RU365093"/>
    </source>
</evidence>
<reference evidence="12 13" key="2">
    <citation type="submission" date="2019-09" db="EMBL/GenBank/DDBJ databases">
        <authorList>
            <person name="Jin C."/>
        </authorList>
    </citation>
    <scope>NUCLEOTIDE SEQUENCE [LARGE SCALE GENOMIC DNA]</scope>
    <source>
        <strain evidence="12 13">BN140002</strain>
    </source>
</reference>
<dbReference type="InterPro" id="IPR058982">
    <property type="entry name" value="Beta-barrel_AprE"/>
</dbReference>
<evidence type="ECO:0000256" key="1">
    <source>
        <dbReference type="ARBA" id="ARBA00004377"/>
    </source>
</evidence>
<dbReference type="EMBL" id="VUOA01000040">
    <property type="protein sequence ID" value="KAA2235068.1"/>
    <property type="molecule type" value="Genomic_DNA"/>
</dbReference>
<gene>
    <name evidence="12" type="ORF">F0L46_22310</name>
</gene>
<feature type="transmembrane region" description="Helical" evidence="9">
    <location>
        <begin position="15"/>
        <end position="34"/>
    </location>
</feature>
<dbReference type="AlphaFoldDB" id="A0A5B2V8J9"/>
<keyword evidence="6 9" id="KW-0812">Transmembrane</keyword>
<evidence type="ECO:0000313" key="12">
    <source>
        <dbReference type="EMBL" id="KAA2235068.1"/>
    </source>
</evidence>
<keyword evidence="13" id="KW-1185">Reference proteome</keyword>
<keyword evidence="4 9" id="KW-1003">Cell membrane</keyword>
<comment type="caution">
    <text evidence="12">The sequence shown here is derived from an EMBL/GenBank/DDBJ whole genome shotgun (WGS) entry which is preliminary data.</text>
</comment>
<evidence type="ECO:0000259" key="10">
    <source>
        <dbReference type="Pfam" id="PF25994"/>
    </source>
</evidence>
<keyword evidence="8 9" id="KW-0472">Membrane</keyword>
<dbReference type="InterPro" id="IPR050739">
    <property type="entry name" value="MFP"/>
</dbReference>
<protein>
    <recommendedName>
        <fullName evidence="9">Membrane fusion protein (MFP) family protein</fullName>
    </recommendedName>
</protein>
<reference evidence="12 13" key="1">
    <citation type="submission" date="2019-09" db="EMBL/GenBank/DDBJ databases">
        <title>Salinarimonas rosea gen. nov., sp. nov., a new member of the a-2 subgroup of the Proteobacteria.</title>
        <authorList>
            <person name="Liu J."/>
        </authorList>
    </citation>
    <scope>NUCLEOTIDE SEQUENCE [LARGE SCALE GENOMIC DNA]</scope>
    <source>
        <strain evidence="12 13">BN140002</strain>
    </source>
</reference>
<dbReference type="GO" id="GO:0015031">
    <property type="term" value="P:protein transport"/>
    <property type="evidence" value="ECO:0007669"/>
    <property type="project" value="InterPro"/>
</dbReference>
<evidence type="ECO:0000256" key="2">
    <source>
        <dbReference type="ARBA" id="ARBA00009477"/>
    </source>
</evidence>
<dbReference type="Pfam" id="PF25994">
    <property type="entry name" value="HH_AprE"/>
    <property type="match status" value="1"/>
</dbReference>
<sequence length="434" mass="47739">MTAPTQAQRSIRRHILAGTTIFGAVVFGLGGWAATAQLSGAVIAPGVVVVDSNVKKVQHPTGGIVAELLVREGQLVREGEVLVRLDETVTRANLAVVRKSIDELVARQARLEAERDGAGAITFPSDLLERAANPDVGRAMRGEQSLFDLRSASRAGQKSQLRERVGQLRDEIDGMDTQIQARQRENVLIATEIEGVRDLHRKNLVTLQRVTAIERDAVRTEGELGRLAAARAQAKGKITETELQILQVDQELRSEVAKELRDIQSKMVELVERQVTAEDQLKRIDVRSPQTGRVHQLAVHTVGGVVSPGEPMMLVVPKSDELTVEARVAPQDIDQIRPGQSAVLRLSAFNQRTTPEIYGEVTRISADVSTDQRTGMSHYTIRISLPASELAKIKDLTLTPGMPVESFVRTADRTALNYFTKPLMDQVNRAFREE</sequence>
<evidence type="ECO:0000313" key="13">
    <source>
        <dbReference type="Proteomes" id="UP000323142"/>
    </source>
</evidence>
<dbReference type="SUPFAM" id="SSF111369">
    <property type="entry name" value="HlyD-like secretion proteins"/>
    <property type="match status" value="1"/>
</dbReference>
<evidence type="ECO:0000256" key="7">
    <source>
        <dbReference type="ARBA" id="ARBA00022989"/>
    </source>
</evidence>
<dbReference type="PANTHER" id="PTHR30386:SF17">
    <property type="entry name" value="ALKALINE PROTEASE SECRETION PROTEIN APRE"/>
    <property type="match status" value="1"/>
</dbReference>
<dbReference type="GO" id="GO:0005886">
    <property type="term" value="C:plasma membrane"/>
    <property type="evidence" value="ECO:0007669"/>
    <property type="project" value="UniProtKB-SubCell"/>
</dbReference>
<dbReference type="NCBIfam" id="TIGR01843">
    <property type="entry name" value="type_I_hlyD"/>
    <property type="match status" value="1"/>
</dbReference>
<comment type="similarity">
    <text evidence="2 9">Belongs to the membrane fusion protein (MFP) (TC 8.A.1) family.</text>
</comment>
<dbReference type="Pfam" id="PF26002">
    <property type="entry name" value="Beta-barrel_AprE"/>
    <property type="match status" value="1"/>
</dbReference>
<evidence type="ECO:0000256" key="5">
    <source>
        <dbReference type="ARBA" id="ARBA00022519"/>
    </source>
</evidence>
<keyword evidence="7 9" id="KW-1133">Transmembrane helix</keyword>
<feature type="domain" description="AprE-like beta-barrel" evidence="11">
    <location>
        <begin position="322"/>
        <end position="410"/>
    </location>
</feature>
<dbReference type="OrthoDB" id="9810980at2"/>
<accession>A0A5B2V8J9</accession>